<dbReference type="AlphaFoldDB" id="A0A8H7CYG0"/>
<accession>A0A8H7CYG0</accession>
<feature type="region of interest" description="Disordered" evidence="1">
    <location>
        <begin position="54"/>
        <end position="89"/>
    </location>
</feature>
<organism evidence="3 4">
    <name type="scientific">Mycena venus</name>
    <dbReference type="NCBI Taxonomy" id="2733690"/>
    <lineage>
        <taxon>Eukaryota</taxon>
        <taxon>Fungi</taxon>
        <taxon>Dikarya</taxon>
        <taxon>Basidiomycota</taxon>
        <taxon>Agaricomycotina</taxon>
        <taxon>Agaricomycetes</taxon>
        <taxon>Agaricomycetidae</taxon>
        <taxon>Agaricales</taxon>
        <taxon>Marasmiineae</taxon>
        <taxon>Mycenaceae</taxon>
        <taxon>Mycena</taxon>
    </lineage>
</organism>
<feature type="signal peptide" evidence="2">
    <location>
        <begin position="1"/>
        <end position="22"/>
    </location>
</feature>
<keyword evidence="2" id="KW-0732">Signal</keyword>
<sequence length="110" mass="11891">MWPRAGCGAVSRLLFFYLHVYCILHGRSTLYSKSLPIDPCPIMSHQASELPTGNQNIYGGVRGNSEESGVQDGGGSPGEGPNVETEPFTVNKLGNTKKILASLKWTLLRA</sequence>
<comment type="caution">
    <text evidence="3">The sequence shown here is derived from an EMBL/GenBank/DDBJ whole genome shotgun (WGS) entry which is preliminary data.</text>
</comment>
<evidence type="ECO:0000313" key="4">
    <source>
        <dbReference type="Proteomes" id="UP000620124"/>
    </source>
</evidence>
<feature type="chain" id="PRO_5034947094" evidence="2">
    <location>
        <begin position="23"/>
        <end position="110"/>
    </location>
</feature>
<keyword evidence="4" id="KW-1185">Reference proteome</keyword>
<evidence type="ECO:0000256" key="1">
    <source>
        <dbReference type="SAM" id="MobiDB-lite"/>
    </source>
</evidence>
<reference evidence="3" key="1">
    <citation type="submission" date="2020-05" db="EMBL/GenBank/DDBJ databases">
        <title>Mycena genomes resolve the evolution of fungal bioluminescence.</title>
        <authorList>
            <person name="Tsai I.J."/>
        </authorList>
    </citation>
    <scope>NUCLEOTIDE SEQUENCE</scope>
    <source>
        <strain evidence="3">CCC161011</strain>
    </source>
</reference>
<dbReference type="EMBL" id="JACAZI010000009">
    <property type="protein sequence ID" value="KAF7352033.1"/>
    <property type="molecule type" value="Genomic_DNA"/>
</dbReference>
<dbReference type="Proteomes" id="UP000620124">
    <property type="component" value="Unassembled WGS sequence"/>
</dbReference>
<proteinExistence type="predicted"/>
<name>A0A8H7CYG0_9AGAR</name>
<gene>
    <name evidence="3" type="ORF">MVEN_01165600</name>
</gene>
<evidence type="ECO:0000313" key="3">
    <source>
        <dbReference type="EMBL" id="KAF7352033.1"/>
    </source>
</evidence>
<protein>
    <submittedName>
        <fullName evidence="3">Uncharacterized protein</fullName>
    </submittedName>
</protein>
<evidence type="ECO:0000256" key="2">
    <source>
        <dbReference type="SAM" id="SignalP"/>
    </source>
</evidence>